<dbReference type="GO" id="GO:0042256">
    <property type="term" value="P:cytosolic ribosome assembly"/>
    <property type="evidence" value="ECO:0007669"/>
    <property type="project" value="TreeGrafter"/>
</dbReference>
<dbReference type="InterPro" id="IPR041095">
    <property type="entry name" value="EFG_II"/>
</dbReference>
<dbReference type="FunFam" id="3.30.70.870:FF:000002">
    <property type="entry name" value="Translation elongation factor 2"/>
    <property type="match status" value="1"/>
</dbReference>
<dbReference type="Gene3D" id="2.40.30.10">
    <property type="entry name" value="Translation factors"/>
    <property type="match status" value="1"/>
</dbReference>
<keyword evidence="5" id="KW-1185">Reference proteome</keyword>
<reference evidence="4" key="1">
    <citation type="submission" date="2020-11" db="EMBL/GenBank/DDBJ databases">
        <title>Kefir isolates.</title>
        <authorList>
            <person name="Marcisauskas S."/>
            <person name="Kim Y."/>
            <person name="Blasche S."/>
        </authorList>
    </citation>
    <scope>NUCLEOTIDE SEQUENCE</scope>
    <source>
        <strain evidence="4">Olga-1</strain>
    </source>
</reference>
<dbReference type="InterPro" id="IPR009000">
    <property type="entry name" value="Transl_B-barrel_sf"/>
</dbReference>
<dbReference type="Pfam" id="PF00009">
    <property type="entry name" value="GTP_EFTU"/>
    <property type="match status" value="1"/>
</dbReference>
<dbReference type="FunFam" id="3.40.50.300:FF:000746">
    <property type="entry name" value="Ribosome assembly protein 1"/>
    <property type="match status" value="1"/>
</dbReference>
<keyword evidence="2" id="KW-0342">GTP-binding</keyword>
<evidence type="ECO:0000256" key="1">
    <source>
        <dbReference type="ARBA" id="ARBA00022741"/>
    </source>
</evidence>
<comment type="caution">
    <text evidence="4">The sequence shown here is derived from an EMBL/GenBank/DDBJ whole genome shotgun (WGS) entry which is preliminary data.</text>
</comment>
<keyword evidence="1" id="KW-0547">Nucleotide-binding</keyword>
<dbReference type="PANTHER" id="PTHR42908:SF3">
    <property type="entry name" value="ELONGATION FACTOR-LIKE GTPASE 1"/>
    <property type="match status" value="1"/>
</dbReference>
<dbReference type="AlphaFoldDB" id="A0A9P6WFP7"/>
<feature type="domain" description="Tr-type G" evidence="3">
    <location>
        <begin position="16"/>
        <end position="248"/>
    </location>
</feature>
<dbReference type="GO" id="GO:1990904">
    <property type="term" value="C:ribonucleoprotein complex"/>
    <property type="evidence" value="ECO:0007669"/>
    <property type="project" value="TreeGrafter"/>
</dbReference>
<dbReference type="GO" id="GO:0005829">
    <property type="term" value="C:cytosol"/>
    <property type="evidence" value="ECO:0007669"/>
    <property type="project" value="TreeGrafter"/>
</dbReference>
<dbReference type="PRINTS" id="PR00315">
    <property type="entry name" value="ELONGATNFCT"/>
</dbReference>
<dbReference type="PROSITE" id="PS51722">
    <property type="entry name" value="G_TR_2"/>
    <property type="match status" value="1"/>
</dbReference>
<evidence type="ECO:0000313" key="5">
    <source>
        <dbReference type="Proteomes" id="UP000697127"/>
    </source>
</evidence>
<dbReference type="Gene3D" id="3.40.50.300">
    <property type="entry name" value="P-loop containing nucleotide triphosphate hydrolases"/>
    <property type="match status" value="1"/>
</dbReference>
<gene>
    <name evidence="4" type="primary">RIA1</name>
    <name evidence="4" type="ORF">C6P40_004378</name>
</gene>
<evidence type="ECO:0000313" key="4">
    <source>
        <dbReference type="EMBL" id="KAG0686340.1"/>
    </source>
</evidence>
<dbReference type="EMBL" id="PUHW01000588">
    <property type="protein sequence ID" value="KAG0686340.1"/>
    <property type="molecule type" value="Genomic_DNA"/>
</dbReference>
<dbReference type="InterPro" id="IPR027417">
    <property type="entry name" value="P-loop_NTPase"/>
</dbReference>
<name>A0A9P6WFP7_9ASCO</name>
<dbReference type="SUPFAM" id="SSF54980">
    <property type="entry name" value="EF-G C-terminal domain-like"/>
    <property type="match status" value="1"/>
</dbReference>
<dbReference type="InterPro" id="IPR005225">
    <property type="entry name" value="Small_GTP-bd"/>
</dbReference>
<protein>
    <submittedName>
        <fullName evidence="4">Cytoplasmic GTPase/eEF2-like protein (Ribosomal biogenesis)</fullName>
    </submittedName>
</protein>
<dbReference type="NCBIfam" id="TIGR00231">
    <property type="entry name" value="small_GTP"/>
    <property type="match status" value="1"/>
</dbReference>
<dbReference type="Gene3D" id="3.30.70.870">
    <property type="entry name" value="Elongation Factor G (Translational Gtpase), domain 3"/>
    <property type="match status" value="1"/>
</dbReference>
<dbReference type="GO" id="GO:0003924">
    <property type="term" value="F:GTPase activity"/>
    <property type="evidence" value="ECO:0007669"/>
    <property type="project" value="InterPro"/>
</dbReference>
<proteinExistence type="predicted"/>
<dbReference type="PANTHER" id="PTHR42908">
    <property type="entry name" value="TRANSLATION ELONGATION FACTOR-RELATED"/>
    <property type="match status" value="1"/>
</dbReference>
<dbReference type="GO" id="GO:0043022">
    <property type="term" value="F:ribosome binding"/>
    <property type="evidence" value="ECO:0007669"/>
    <property type="project" value="TreeGrafter"/>
</dbReference>
<dbReference type="CDD" id="cd01885">
    <property type="entry name" value="EF2"/>
    <property type="match status" value="1"/>
</dbReference>
<dbReference type="Pfam" id="PF14492">
    <property type="entry name" value="EFG_III"/>
    <property type="match status" value="1"/>
</dbReference>
<dbReference type="InterPro" id="IPR035647">
    <property type="entry name" value="EFG_III/V"/>
</dbReference>
<dbReference type="SUPFAM" id="SSF50447">
    <property type="entry name" value="Translation proteins"/>
    <property type="match status" value="1"/>
</dbReference>
<dbReference type="Proteomes" id="UP000697127">
    <property type="component" value="Unassembled WGS sequence"/>
</dbReference>
<sequence>MNLSQDKIHLLEANTPCIRNICILAHVDHGKTTLSDSLIASNGIISKKMAGKVRYLDSRPDEQLRGITMESSAISLFFKTINQKKEISEYLINLIDSPGHIDFSSEVSSVSRLCDGAIVLVDVVEGVCSQTITVLRQAWIDNLKPILVLNKIDRLILELQLTPDDAYDHLQRLIDQTNTIMASFYNGDVIGNHSNWNGDENSWIEHSDEDIYFDPNMNNVIFTSAYDGWGFNLNQFASILSKKTGIDKAEFDNKLWGNNTIDMKNKKLIEISKKSKAKPLFVSFILDSIWRIYNSIDGRDVDSIVKITTSLNIKVLPKELNSKDSKSLTQTIMSQFLPISSSILSSIIDKLPSPTVAQHMKIDNLLKSIPNSDLIDPVLKEDLINCNKEGEVCGYISKMISIPESDLPENQPVALSKDELFERGRIARLKAAKAAELAAKLDSPKTPEAVSSTSTDEFIIQTESKPATDEFDFEFEYEEEDDDDDNDDNENDSSNEILLAFTRVYSGTINVNDEICVLSPLYDNSKPFDDDENKKHIHKVNVDRLYVLMGRDLTPVKSAPAGTIIGLVSSFFKNIVLKTGTILSFDVVKKNKSINFAQSISIIDVPPIVRVTLEPTKLKNMDKLIKGIKQLNLADPCVRGYMSEDGEVVLETAGELHLERCIKDLEERFAKIDITV</sequence>
<evidence type="ECO:0000256" key="2">
    <source>
        <dbReference type="ARBA" id="ARBA00023134"/>
    </source>
</evidence>
<evidence type="ECO:0000259" key="3">
    <source>
        <dbReference type="PROSITE" id="PS51722"/>
    </source>
</evidence>
<dbReference type="SUPFAM" id="SSF52540">
    <property type="entry name" value="P-loop containing nucleoside triphosphate hydrolases"/>
    <property type="match status" value="1"/>
</dbReference>
<organism evidence="4 5">
    <name type="scientific">Pichia californica</name>
    <dbReference type="NCBI Taxonomy" id="460514"/>
    <lineage>
        <taxon>Eukaryota</taxon>
        <taxon>Fungi</taxon>
        <taxon>Dikarya</taxon>
        <taxon>Ascomycota</taxon>
        <taxon>Saccharomycotina</taxon>
        <taxon>Pichiomycetes</taxon>
        <taxon>Pichiales</taxon>
        <taxon>Pichiaceae</taxon>
        <taxon>Pichia</taxon>
    </lineage>
</organism>
<dbReference type="GO" id="GO:0005525">
    <property type="term" value="F:GTP binding"/>
    <property type="evidence" value="ECO:0007669"/>
    <property type="project" value="UniProtKB-KW"/>
</dbReference>
<dbReference type="InterPro" id="IPR000795">
    <property type="entry name" value="T_Tr_GTP-bd_dom"/>
</dbReference>
<feature type="non-terminal residue" evidence="4">
    <location>
        <position position="676"/>
    </location>
</feature>
<accession>A0A9P6WFP7</accession>